<keyword evidence="2" id="KW-1185">Reference proteome</keyword>
<sequence>CVSKRSTSERPLPVALGTGDATRTFSAPALRFLHCQR</sequence>
<accession>A0A8S4QPX7</accession>
<evidence type="ECO:0000313" key="1">
    <source>
        <dbReference type="EMBL" id="CAH2217473.1"/>
    </source>
</evidence>
<dbReference type="AlphaFoldDB" id="A0A8S4QPX7"/>
<protein>
    <submittedName>
        <fullName evidence="1">Jg8086 protein</fullName>
    </submittedName>
</protein>
<name>A0A8S4QPX7_9NEOP</name>
<dbReference type="EMBL" id="CAKXAJ010018138">
    <property type="protein sequence ID" value="CAH2217473.1"/>
    <property type="molecule type" value="Genomic_DNA"/>
</dbReference>
<comment type="caution">
    <text evidence="1">The sequence shown here is derived from an EMBL/GenBank/DDBJ whole genome shotgun (WGS) entry which is preliminary data.</text>
</comment>
<gene>
    <name evidence="1" type="primary">jg8086</name>
    <name evidence="1" type="ORF">PAEG_LOCUS5363</name>
</gene>
<reference evidence="1" key="1">
    <citation type="submission" date="2022-03" db="EMBL/GenBank/DDBJ databases">
        <authorList>
            <person name="Lindestad O."/>
        </authorList>
    </citation>
    <scope>NUCLEOTIDE SEQUENCE</scope>
</reference>
<evidence type="ECO:0000313" key="2">
    <source>
        <dbReference type="Proteomes" id="UP000838756"/>
    </source>
</evidence>
<organism evidence="1 2">
    <name type="scientific">Pararge aegeria aegeria</name>
    <dbReference type="NCBI Taxonomy" id="348720"/>
    <lineage>
        <taxon>Eukaryota</taxon>
        <taxon>Metazoa</taxon>
        <taxon>Ecdysozoa</taxon>
        <taxon>Arthropoda</taxon>
        <taxon>Hexapoda</taxon>
        <taxon>Insecta</taxon>
        <taxon>Pterygota</taxon>
        <taxon>Neoptera</taxon>
        <taxon>Endopterygota</taxon>
        <taxon>Lepidoptera</taxon>
        <taxon>Glossata</taxon>
        <taxon>Ditrysia</taxon>
        <taxon>Papilionoidea</taxon>
        <taxon>Nymphalidae</taxon>
        <taxon>Satyrinae</taxon>
        <taxon>Satyrini</taxon>
        <taxon>Parargina</taxon>
        <taxon>Pararge</taxon>
    </lineage>
</organism>
<dbReference type="Proteomes" id="UP000838756">
    <property type="component" value="Unassembled WGS sequence"/>
</dbReference>
<proteinExistence type="predicted"/>
<feature type="non-terminal residue" evidence="1">
    <location>
        <position position="1"/>
    </location>
</feature>